<proteinExistence type="inferred from homology"/>
<dbReference type="Proteomes" id="UP000823634">
    <property type="component" value="Unassembled WGS sequence"/>
</dbReference>
<dbReference type="PROSITE" id="PS50823">
    <property type="entry name" value="KH_TYPE_2"/>
    <property type="match status" value="1"/>
</dbReference>
<evidence type="ECO:0000313" key="6">
    <source>
        <dbReference type="Proteomes" id="UP000823634"/>
    </source>
</evidence>
<dbReference type="GO" id="GO:0005525">
    <property type="term" value="F:GTP binding"/>
    <property type="evidence" value="ECO:0007669"/>
    <property type="project" value="UniProtKB-KW"/>
</dbReference>
<dbReference type="InterPro" id="IPR027417">
    <property type="entry name" value="P-loop_NTPase"/>
</dbReference>
<sequence length="226" mass="25378">KLDSTMRKAAFSSSRDVDVLLYLLDASIDSYEEDKRIFDSIHSEAPRILILNKIDLITAGQAEKKKESIAALFPAVPLIEASFKTNFGIKDVTKAVLPLLSEGEPFFPDDVYTDKDAAYQAKEIIRSKLLQFLRDEIPHQSAVLIEELQSKKGGIVIKAKIIVERESHKGIVIGKGGAMIKKISMASRREIESNWHKRVLSLDLEVEADPGWRDDPRKLDELGYSL</sequence>
<evidence type="ECO:0000256" key="1">
    <source>
        <dbReference type="ARBA" id="ARBA00022884"/>
    </source>
</evidence>
<keyword evidence="1 2" id="KW-0694">RNA-binding</keyword>
<comment type="similarity">
    <text evidence="3">Belongs to the TRAFAC class TrmE-Era-EngA-EngB-Septin-like GTPase superfamily. Era GTPase family.</text>
</comment>
<dbReference type="Gene3D" id="3.30.300.20">
    <property type="match status" value="1"/>
</dbReference>
<dbReference type="EMBL" id="JADINA010000021">
    <property type="protein sequence ID" value="MBO8426291.1"/>
    <property type="molecule type" value="Genomic_DNA"/>
</dbReference>
<accession>A0A9D9GV69</accession>
<dbReference type="CDD" id="cd22534">
    <property type="entry name" value="KH-II_Era"/>
    <property type="match status" value="1"/>
</dbReference>
<reference evidence="5" key="1">
    <citation type="submission" date="2020-10" db="EMBL/GenBank/DDBJ databases">
        <authorList>
            <person name="Gilroy R."/>
        </authorList>
    </citation>
    <scope>NUCLEOTIDE SEQUENCE</scope>
    <source>
        <strain evidence="5">17113</strain>
    </source>
</reference>
<feature type="non-terminal residue" evidence="5">
    <location>
        <position position="1"/>
    </location>
</feature>
<evidence type="ECO:0000256" key="2">
    <source>
        <dbReference type="PROSITE-ProRule" id="PRU00118"/>
    </source>
</evidence>
<dbReference type="Gene3D" id="3.40.50.300">
    <property type="entry name" value="P-loop containing nucleotide triphosphate hydrolases"/>
    <property type="match status" value="1"/>
</dbReference>
<dbReference type="PANTHER" id="PTHR42698:SF1">
    <property type="entry name" value="GTPASE ERA, MITOCHONDRIAL"/>
    <property type="match status" value="1"/>
</dbReference>
<evidence type="ECO:0000256" key="3">
    <source>
        <dbReference type="RuleBase" id="RU003761"/>
    </source>
</evidence>
<dbReference type="InterPro" id="IPR015946">
    <property type="entry name" value="KH_dom-like_a/b"/>
</dbReference>
<comment type="caution">
    <text evidence="5">The sequence shown here is derived from an EMBL/GenBank/DDBJ whole genome shotgun (WGS) entry which is preliminary data.</text>
</comment>
<feature type="domain" description="KH type-2" evidence="4">
    <location>
        <begin position="133"/>
        <end position="208"/>
    </location>
</feature>
<dbReference type="GO" id="GO:0000028">
    <property type="term" value="P:ribosomal small subunit assembly"/>
    <property type="evidence" value="ECO:0007669"/>
    <property type="project" value="TreeGrafter"/>
</dbReference>
<evidence type="ECO:0000259" key="4">
    <source>
        <dbReference type="PROSITE" id="PS50823"/>
    </source>
</evidence>
<dbReference type="GO" id="GO:0005829">
    <property type="term" value="C:cytosol"/>
    <property type="evidence" value="ECO:0007669"/>
    <property type="project" value="TreeGrafter"/>
</dbReference>
<dbReference type="InterPro" id="IPR005662">
    <property type="entry name" value="GTPase_Era-like"/>
</dbReference>
<gene>
    <name evidence="5" type="primary">era</name>
    <name evidence="5" type="ORF">IAC61_03105</name>
</gene>
<name>A0A9D9GV69_9FIRM</name>
<dbReference type="PANTHER" id="PTHR42698">
    <property type="entry name" value="GTPASE ERA"/>
    <property type="match status" value="1"/>
</dbReference>
<keyword evidence="3" id="KW-0342">GTP-binding</keyword>
<keyword evidence="3" id="KW-0547">Nucleotide-binding</keyword>
<dbReference type="SUPFAM" id="SSF54814">
    <property type="entry name" value="Prokaryotic type KH domain (KH-domain type II)"/>
    <property type="match status" value="1"/>
</dbReference>
<evidence type="ECO:0000313" key="5">
    <source>
        <dbReference type="EMBL" id="MBO8426291.1"/>
    </source>
</evidence>
<dbReference type="GO" id="GO:0043024">
    <property type="term" value="F:ribosomal small subunit binding"/>
    <property type="evidence" value="ECO:0007669"/>
    <property type="project" value="TreeGrafter"/>
</dbReference>
<protein>
    <submittedName>
        <fullName evidence="5">GTPase Era</fullName>
    </submittedName>
</protein>
<dbReference type="NCBIfam" id="TIGR00436">
    <property type="entry name" value="era"/>
    <property type="match status" value="1"/>
</dbReference>
<dbReference type="SUPFAM" id="SSF52540">
    <property type="entry name" value="P-loop containing nucleoside triphosphate hydrolases"/>
    <property type="match status" value="1"/>
</dbReference>
<dbReference type="GO" id="GO:0019843">
    <property type="term" value="F:rRNA binding"/>
    <property type="evidence" value="ECO:0007669"/>
    <property type="project" value="TreeGrafter"/>
</dbReference>
<organism evidence="5 6">
    <name type="scientific">Candidatus Alloenteromonas pullistercoris</name>
    <dbReference type="NCBI Taxonomy" id="2840785"/>
    <lineage>
        <taxon>Bacteria</taxon>
        <taxon>Bacillati</taxon>
        <taxon>Bacillota</taxon>
        <taxon>Bacillota incertae sedis</taxon>
        <taxon>Candidatus Alloenteromonas</taxon>
    </lineage>
</organism>
<dbReference type="InterPro" id="IPR009019">
    <property type="entry name" value="KH_sf_prok-type"/>
</dbReference>
<reference evidence="5" key="2">
    <citation type="journal article" date="2021" name="PeerJ">
        <title>Extensive microbial diversity within the chicken gut microbiome revealed by metagenomics and culture.</title>
        <authorList>
            <person name="Gilroy R."/>
            <person name="Ravi A."/>
            <person name="Getino M."/>
            <person name="Pursley I."/>
            <person name="Horton D.L."/>
            <person name="Alikhan N.F."/>
            <person name="Baker D."/>
            <person name="Gharbi K."/>
            <person name="Hall N."/>
            <person name="Watson M."/>
            <person name="Adriaenssens E.M."/>
            <person name="Foster-Nyarko E."/>
            <person name="Jarju S."/>
            <person name="Secka A."/>
            <person name="Antonio M."/>
            <person name="Oren A."/>
            <person name="Chaudhuri R.R."/>
            <person name="La Ragione R."/>
            <person name="Hildebrand F."/>
            <person name="Pallen M.J."/>
        </authorList>
    </citation>
    <scope>NUCLEOTIDE SEQUENCE</scope>
    <source>
        <strain evidence="5">17113</strain>
    </source>
</reference>
<dbReference type="Pfam" id="PF07650">
    <property type="entry name" value="KH_2"/>
    <property type="match status" value="1"/>
</dbReference>
<dbReference type="InterPro" id="IPR004044">
    <property type="entry name" value="KH_dom_type_2"/>
</dbReference>
<dbReference type="AlphaFoldDB" id="A0A9D9GV69"/>